<feature type="compositionally biased region" description="Low complexity" evidence="1">
    <location>
        <begin position="173"/>
        <end position="190"/>
    </location>
</feature>
<dbReference type="PANTHER" id="PTHR31157">
    <property type="entry name" value="SCP DOMAIN-CONTAINING PROTEIN"/>
    <property type="match status" value="1"/>
</dbReference>
<accession>A0A223S9J5</accession>
<dbReference type="PANTHER" id="PTHR31157:SF1">
    <property type="entry name" value="SCP DOMAIN-CONTAINING PROTEIN"/>
    <property type="match status" value="1"/>
</dbReference>
<dbReference type="InterPro" id="IPR014044">
    <property type="entry name" value="CAP_dom"/>
</dbReference>
<feature type="compositionally biased region" description="Basic and acidic residues" evidence="1">
    <location>
        <begin position="128"/>
        <end position="140"/>
    </location>
</feature>
<feature type="compositionally biased region" description="Basic and acidic residues" evidence="1">
    <location>
        <begin position="212"/>
        <end position="227"/>
    </location>
</feature>
<name>A0A223S9J5_9ACTN</name>
<feature type="domain" description="SCP" evidence="3">
    <location>
        <begin position="197"/>
        <end position="299"/>
    </location>
</feature>
<keyword evidence="5" id="KW-1185">Reference proteome</keyword>
<keyword evidence="2" id="KW-0472">Membrane</keyword>
<evidence type="ECO:0000259" key="3">
    <source>
        <dbReference type="Pfam" id="PF00188"/>
    </source>
</evidence>
<dbReference type="AlphaFoldDB" id="A0A223S9J5"/>
<dbReference type="Pfam" id="PF00188">
    <property type="entry name" value="CAP"/>
    <property type="match status" value="1"/>
</dbReference>
<evidence type="ECO:0000256" key="1">
    <source>
        <dbReference type="SAM" id="MobiDB-lite"/>
    </source>
</evidence>
<evidence type="ECO:0000256" key="2">
    <source>
        <dbReference type="SAM" id="Phobius"/>
    </source>
</evidence>
<evidence type="ECO:0000313" key="5">
    <source>
        <dbReference type="Proteomes" id="UP000215005"/>
    </source>
</evidence>
<reference evidence="4 5" key="1">
    <citation type="submission" date="2017-08" db="EMBL/GenBank/DDBJ databases">
        <title>The complete genome sequence of Nocardiopsis gilva YIM 90087.</title>
        <authorList>
            <person name="Yin M."/>
            <person name="Tang S."/>
        </authorList>
    </citation>
    <scope>NUCLEOTIDE SEQUENCE [LARGE SCALE GENOMIC DNA]</scope>
    <source>
        <strain evidence="4 5">YIM 90087</strain>
    </source>
</reference>
<dbReference type="EMBL" id="CP022753">
    <property type="protein sequence ID" value="ASU84800.1"/>
    <property type="molecule type" value="Genomic_DNA"/>
</dbReference>
<feature type="region of interest" description="Disordered" evidence="1">
    <location>
        <begin position="62"/>
        <end position="227"/>
    </location>
</feature>
<dbReference type="Gene3D" id="3.40.33.10">
    <property type="entry name" value="CAP"/>
    <property type="match status" value="1"/>
</dbReference>
<protein>
    <recommendedName>
        <fullName evidence="3">SCP domain-containing protein</fullName>
    </recommendedName>
</protein>
<dbReference type="OrthoDB" id="68195at2"/>
<organism evidence="4 5">
    <name type="scientific">Nocardiopsis gilva YIM 90087</name>
    <dbReference type="NCBI Taxonomy" id="1235441"/>
    <lineage>
        <taxon>Bacteria</taxon>
        <taxon>Bacillati</taxon>
        <taxon>Actinomycetota</taxon>
        <taxon>Actinomycetes</taxon>
        <taxon>Streptosporangiales</taxon>
        <taxon>Nocardiopsidaceae</taxon>
        <taxon>Nocardiopsis</taxon>
    </lineage>
</organism>
<keyword evidence="2" id="KW-1133">Transmembrane helix</keyword>
<feature type="transmembrane region" description="Helical" evidence="2">
    <location>
        <begin position="39"/>
        <end position="59"/>
    </location>
</feature>
<dbReference type="CDD" id="cd05379">
    <property type="entry name" value="CAP_bacterial"/>
    <property type="match status" value="1"/>
</dbReference>
<feature type="compositionally biased region" description="Polar residues" evidence="1">
    <location>
        <begin position="191"/>
        <end position="203"/>
    </location>
</feature>
<dbReference type="Proteomes" id="UP000215005">
    <property type="component" value="Chromosome"/>
</dbReference>
<feature type="region of interest" description="Disordered" evidence="1">
    <location>
        <begin position="1"/>
        <end position="38"/>
    </location>
</feature>
<gene>
    <name evidence="4" type="ORF">CDO52_20130</name>
</gene>
<evidence type="ECO:0000313" key="4">
    <source>
        <dbReference type="EMBL" id="ASU84800.1"/>
    </source>
</evidence>
<dbReference type="InterPro" id="IPR035940">
    <property type="entry name" value="CAP_sf"/>
</dbReference>
<dbReference type="SUPFAM" id="SSF55797">
    <property type="entry name" value="PR-1-like"/>
    <property type="match status" value="1"/>
</dbReference>
<dbReference type="KEGG" id="ngv:CDO52_20130"/>
<feature type="compositionally biased region" description="Acidic residues" evidence="1">
    <location>
        <begin position="88"/>
        <end position="97"/>
    </location>
</feature>
<feature type="compositionally biased region" description="Low complexity" evidence="1">
    <location>
        <begin position="152"/>
        <end position="165"/>
    </location>
</feature>
<keyword evidence="2" id="KW-0812">Transmembrane</keyword>
<proteinExistence type="predicted"/>
<sequence length="309" mass="31466">MARGRRRLPRNRDESPGARQRPRPSTRSSTARDRWKRPLIGALVAVPVGLGVAAGLVLVSVPQGHGPAQAGSDAGSAFPDDRLPPAVSDDDFFDDDTDSGKDDTKGTDSAPSASGDSGQREAAATAEGKVEASESPKDDSDGSGSSKGGDSTGSAGSSSGSDSAGGSDGAGGSSASDAPSSSSPSGGSSAQTSQVVTLVNSERASAGCGPLRVDDRLTTASQKHSEDMAARDYMAHETPEGKSPQQRAQEAGYTAWSGENVAAGYSSAEDVMDGWMNSEGHRANILNCDFKAIGVGEADGRWTQNFGRE</sequence>